<dbReference type="GO" id="GO:0046872">
    <property type="term" value="F:metal ion binding"/>
    <property type="evidence" value="ECO:0007669"/>
    <property type="project" value="UniProtKB-UniRule"/>
</dbReference>
<dbReference type="InterPro" id="IPR000367">
    <property type="entry name" value="Gprotein_alpha_S"/>
</dbReference>
<dbReference type="GO" id="GO:0003924">
    <property type="term" value="F:GTPase activity"/>
    <property type="evidence" value="ECO:0007669"/>
    <property type="project" value="UniProtKB-UniRule"/>
</dbReference>
<keyword evidence="5 9" id="KW-0460">Magnesium</keyword>
<evidence type="ECO:0000313" key="13">
    <source>
        <dbReference type="WBParaSite" id="jg8991"/>
    </source>
</evidence>
<keyword evidence="3 9" id="KW-0479">Metal-binding</keyword>
<keyword evidence="10" id="KW-1003">Cell membrane</keyword>
<evidence type="ECO:0000256" key="1">
    <source>
        <dbReference type="ARBA" id="ARBA00007172"/>
    </source>
</evidence>
<evidence type="ECO:0000256" key="4">
    <source>
        <dbReference type="ARBA" id="ARBA00022741"/>
    </source>
</evidence>
<dbReference type="GO" id="GO:0031683">
    <property type="term" value="F:G-protein beta/gamma-subunit complex binding"/>
    <property type="evidence" value="ECO:0007669"/>
    <property type="project" value="UniProtKB-UniRule"/>
</dbReference>
<feature type="compositionally biased region" description="Polar residues" evidence="11">
    <location>
        <begin position="194"/>
        <end position="205"/>
    </location>
</feature>
<dbReference type="InterPro" id="IPR011025">
    <property type="entry name" value="GproteinA_insert"/>
</dbReference>
<dbReference type="InterPro" id="IPR027417">
    <property type="entry name" value="P-loop_NTPase"/>
</dbReference>
<feature type="region of interest" description="Disordered" evidence="11">
    <location>
        <begin position="141"/>
        <end position="237"/>
    </location>
</feature>
<dbReference type="FunFam" id="1.10.400.10:FF:000003">
    <property type="entry name" value="Guanine nucleotide-binding protein G(S) subunit alpha"/>
    <property type="match status" value="1"/>
</dbReference>
<proteinExistence type="inferred from homology"/>
<feature type="binding site" evidence="8">
    <location>
        <begin position="447"/>
        <end position="451"/>
    </location>
    <ligand>
        <name>GTP</name>
        <dbReference type="ChEBI" id="CHEBI:37565"/>
    </ligand>
</feature>
<accession>A0A915EU34</accession>
<organism evidence="12 13">
    <name type="scientific">Ditylenchus dipsaci</name>
    <dbReference type="NCBI Taxonomy" id="166011"/>
    <lineage>
        <taxon>Eukaryota</taxon>
        <taxon>Metazoa</taxon>
        <taxon>Ecdysozoa</taxon>
        <taxon>Nematoda</taxon>
        <taxon>Chromadorea</taxon>
        <taxon>Rhabditida</taxon>
        <taxon>Tylenchina</taxon>
        <taxon>Tylenchomorpha</taxon>
        <taxon>Sphaerularioidea</taxon>
        <taxon>Anguinidae</taxon>
        <taxon>Anguininae</taxon>
        <taxon>Ditylenchus</taxon>
    </lineage>
</organism>
<feature type="compositionally biased region" description="Polar residues" evidence="11">
    <location>
        <begin position="147"/>
        <end position="183"/>
    </location>
</feature>
<dbReference type="FunFam" id="3.40.50.300:FF:006178">
    <property type="entry name" value="Guanine nucleotide-binding protein G(s) subunit alpha isoforms short"/>
    <property type="match status" value="1"/>
</dbReference>
<keyword evidence="4 8" id="KW-0547">Nucleotide-binding</keyword>
<dbReference type="PRINTS" id="PR00443">
    <property type="entry name" value="GPROTEINAS"/>
</dbReference>
<feature type="binding site" evidence="9">
    <location>
        <position position="428"/>
    </location>
    <ligand>
        <name>Mg(2+)</name>
        <dbReference type="ChEBI" id="CHEBI:18420"/>
    </ligand>
</feature>
<evidence type="ECO:0000256" key="2">
    <source>
        <dbReference type="ARBA" id="ARBA00011356"/>
    </source>
</evidence>
<dbReference type="SMART" id="SM00275">
    <property type="entry name" value="G_alpha"/>
    <property type="match status" value="1"/>
</dbReference>
<dbReference type="SUPFAM" id="SSF47895">
    <property type="entry name" value="Transducin (alpha subunit), insertion domain"/>
    <property type="match status" value="1"/>
</dbReference>
<evidence type="ECO:0000256" key="6">
    <source>
        <dbReference type="ARBA" id="ARBA00023134"/>
    </source>
</evidence>
<comment type="similarity">
    <text evidence="1 10">Belongs to the G-alpha family. G(s) subfamily.</text>
</comment>
<comment type="subcellular location">
    <subcellularLocation>
        <location evidence="10">Cell membrane</location>
    </subcellularLocation>
</comment>
<sequence>MLIVSGFLKNSSNKQKSTSQLADGSISGQPSYFPFAADTHTQARHNNTPTKQSGKPLAGQAANHNNLFLAWPKRASPSSCQSVCLPRQQMSDLSTASQSIYSREWCQGHPNPVFGLKKSAEGIPLSATTYFLVIHNNSTPRAPLTPIHNTNNGCTASSTAEKPEVDQQNPSKKSASQPTNPNSRLEGECASAAVATNQSPANNHQPAEAATGGGSPGGGEEARRSVASSQKQKKKKMRLMCAGLVGHSGSLGEEEREQRKVNKQIDEQLQKEKQVLRATHRLLLLGAGESGKSTIVKQMRILHISGFNEAEKREKIQDIRRNIRDSITVILKAMDEIDPPVRLDDPANEASKQYLLGLPQTHDFEYPQPFYDHVQKCWRDKGVQTCFERSNEYQLIDCAKYFLEKVADVRQTDYNPSEQDILRCRVMTTGIFETKFEVEKVRFHMFDVGGQRDERRKWIQCFNDVTAIIFVCASSSYNLVLWEDSTQNRLKESLALFKNIWNNRWLKNISVILFLNKQDMLAEKIKAGRHRLETFFPDFASYQLPSDAQYDASDDVQVVRAKYFIRGEFLKISTSGVNAQHHCYPHFTCAVDTENIRRVFNDCRDIIQRIHLHQYELL</sequence>
<feature type="binding site" evidence="9">
    <location>
        <position position="293"/>
    </location>
    <ligand>
        <name>Mg(2+)</name>
        <dbReference type="ChEBI" id="CHEBI:18420"/>
    </ligand>
</feature>
<comment type="subunit">
    <text evidence="2 10">G proteins are composed of 3 units; alpha, beta and gamma. The alpha chain contains the guanine nucleotide binding site.</text>
</comment>
<feature type="binding site" evidence="8">
    <location>
        <begin position="289"/>
        <end position="294"/>
    </location>
    <ligand>
        <name>GTP</name>
        <dbReference type="ChEBI" id="CHEBI:37565"/>
    </ligand>
</feature>
<evidence type="ECO:0000256" key="10">
    <source>
        <dbReference type="RuleBase" id="RU369121"/>
    </source>
</evidence>
<dbReference type="CDD" id="cd00066">
    <property type="entry name" value="G-alpha"/>
    <property type="match status" value="1"/>
</dbReference>
<dbReference type="InterPro" id="IPR001019">
    <property type="entry name" value="Gprotein_alpha_su"/>
</dbReference>
<name>A0A915EU34_9BILA</name>
<feature type="binding site" evidence="8">
    <location>
        <begin position="516"/>
        <end position="519"/>
    </location>
    <ligand>
        <name>GTP</name>
        <dbReference type="ChEBI" id="CHEBI:37565"/>
    </ligand>
</feature>
<feature type="binding site" evidence="8">
    <location>
        <position position="590"/>
    </location>
    <ligand>
        <name>GTP</name>
        <dbReference type="ChEBI" id="CHEBI:37565"/>
    </ligand>
</feature>
<dbReference type="GO" id="GO:0005737">
    <property type="term" value="C:cytoplasm"/>
    <property type="evidence" value="ECO:0007669"/>
    <property type="project" value="TreeGrafter"/>
</dbReference>
<dbReference type="GO" id="GO:0007191">
    <property type="term" value="P:adenylate cyclase-activating dopamine receptor signaling pathway"/>
    <property type="evidence" value="ECO:0007669"/>
    <property type="project" value="TreeGrafter"/>
</dbReference>
<reference evidence="13" key="1">
    <citation type="submission" date="2022-11" db="UniProtKB">
        <authorList>
            <consortium name="WormBaseParasite"/>
        </authorList>
    </citation>
    <scope>IDENTIFICATION</scope>
</reference>
<dbReference type="PANTHER" id="PTHR10218">
    <property type="entry name" value="GTP-BINDING PROTEIN ALPHA SUBUNIT"/>
    <property type="match status" value="1"/>
</dbReference>
<dbReference type="GO" id="GO:0005834">
    <property type="term" value="C:heterotrimeric G-protein complex"/>
    <property type="evidence" value="ECO:0007669"/>
    <property type="project" value="UniProtKB-UniRule"/>
</dbReference>
<evidence type="ECO:0000256" key="8">
    <source>
        <dbReference type="PIRSR" id="PIRSR601019-1"/>
    </source>
</evidence>
<dbReference type="AlphaFoldDB" id="A0A915EU34"/>
<dbReference type="PANTHER" id="PTHR10218:SF212">
    <property type="entry name" value="G PROTEIN ALPHA S SUBUNIT"/>
    <property type="match status" value="1"/>
</dbReference>
<keyword evidence="6 8" id="KW-0342">GTP-binding</keyword>
<feature type="binding site" evidence="8">
    <location>
        <begin position="422"/>
        <end position="428"/>
    </location>
    <ligand>
        <name>GTP</name>
        <dbReference type="ChEBI" id="CHEBI:37565"/>
    </ligand>
</feature>
<evidence type="ECO:0000256" key="7">
    <source>
        <dbReference type="ARBA" id="ARBA00023224"/>
    </source>
</evidence>
<keyword evidence="12" id="KW-1185">Reference proteome</keyword>
<evidence type="ECO:0000313" key="12">
    <source>
        <dbReference type="Proteomes" id="UP000887574"/>
    </source>
</evidence>
<protein>
    <recommendedName>
        <fullName evidence="10">Guanine nucleotide-binding protein G(s) subunit alpha</fullName>
    </recommendedName>
    <alternativeName>
        <fullName evidence="10">Adenylate cyclase-stimulating G alpha protein</fullName>
    </alternativeName>
</protein>
<keyword evidence="7 10" id="KW-0807">Transducer</keyword>
<dbReference type="WBParaSite" id="jg8991">
    <property type="protein sequence ID" value="jg8991"/>
    <property type="gene ID" value="jg8991"/>
</dbReference>
<evidence type="ECO:0000256" key="11">
    <source>
        <dbReference type="SAM" id="MobiDB-lite"/>
    </source>
</evidence>
<dbReference type="Gene3D" id="1.10.400.10">
    <property type="entry name" value="GI Alpha 1, domain 2-like"/>
    <property type="match status" value="1"/>
</dbReference>
<evidence type="ECO:0000256" key="3">
    <source>
        <dbReference type="ARBA" id="ARBA00022723"/>
    </source>
</evidence>
<dbReference type="PRINTS" id="PR00318">
    <property type="entry name" value="GPROTEINA"/>
</dbReference>
<evidence type="ECO:0000256" key="9">
    <source>
        <dbReference type="PIRSR" id="PIRSR601019-2"/>
    </source>
</evidence>
<dbReference type="Gene3D" id="3.40.50.300">
    <property type="entry name" value="P-loop containing nucleotide triphosphate hydrolases"/>
    <property type="match status" value="1"/>
</dbReference>
<dbReference type="GO" id="GO:0007606">
    <property type="term" value="P:sensory perception of chemical stimulus"/>
    <property type="evidence" value="ECO:0007669"/>
    <property type="project" value="TreeGrafter"/>
</dbReference>
<comment type="function">
    <text evidence="10">Guanine nucleotide-binding proteins (G proteins) function as transducers in numerous signaling pathways controlled by G protein-coupled receptors (GPCRs).</text>
</comment>
<evidence type="ECO:0000256" key="5">
    <source>
        <dbReference type="ARBA" id="ARBA00022842"/>
    </source>
</evidence>
<dbReference type="GO" id="GO:0005525">
    <property type="term" value="F:GTP binding"/>
    <property type="evidence" value="ECO:0007669"/>
    <property type="project" value="UniProtKB-UniRule"/>
</dbReference>
<keyword evidence="10" id="KW-0472">Membrane</keyword>
<dbReference type="SUPFAM" id="SSF52540">
    <property type="entry name" value="P-loop containing nucleoside triphosphate hydrolases"/>
    <property type="match status" value="1"/>
</dbReference>
<dbReference type="PROSITE" id="PS51882">
    <property type="entry name" value="G_ALPHA"/>
    <property type="match status" value="1"/>
</dbReference>
<dbReference type="GO" id="GO:0001664">
    <property type="term" value="F:G protein-coupled receptor binding"/>
    <property type="evidence" value="ECO:0007669"/>
    <property type="project" value="TreeGrafter"/>
</dbReference>
<dbReference type="Proteomes" id="UP000887574">
    <property type="component" value="Unplaced"/>
</dbReference>
<dbReference type="Pfam" id="PF00503">
    <property type="entry name" value="G-alpha"/>
    <property type="match status" value="1"/>
</dbReference>